<reference evidence="2" key="1">
    <citation type="submission" date="2021-12" db="EMBL/GenBank/DDBJ databases">
        <authorList>
            <person name="King R."/>
        </authorList>
    </citation>
    <scope>NUCLEOTIDE SEQUENCE</scope>
</reference>
<gene>
    <name evidence="2" type="ORF">DIATSA_LOCUS9143</name>
</gene>
<dbReference type="EMBL" id="OU893334">
    <property type="protein sequence ID" value="CAG9791534.1"/>
    <property type="molecule type" value="Genomic_DNA"/>
</dbReference>
<reference evidence="2" key="2">
    <citation type="submission" date="2022-10" db="EMBL/GenBank/DDBJ databases">
        <authorList>
            <consortium name="ENA_rothamsted_submissions"/>
            <consortium name="culmorum"/>
            <person name="King R."/>
        </authorList>
    </citation>
    <scope>NUCLEOTIDE SEQUENCE</scope>
</reference>
<accession>A0A9N9R8B2</accession>
<name>A0A9N9R8B2_9NEOP</name>
<dbReference type="Proteomes" id="UP001153714">
    <property type="component" value="Chromosome 3"/>
</dbReference>
<proteinExistence type="predicted"/>
<feature type="region of interest" description="Disordered" evidence="1">
    <location>
        <begin position="1"/>
        <end position="25"/>
    </location>
</feature>
<evidence type="ECO:0000256" key="1">
    <source>
        <dbReference type="SAM" id="MobiDB-lite"/>
    </source>
</evidence>
<dbReference type="AlphaFoldDB" id="A0A9N9R8B2"/>
<protein>
    <submittedName>
        <fullName evidence="2">Uncharacterized protein</fullName>
    </submittedName>
</protein>
<keyword evidence="3" id="KW-1185">Reference proteome</keyword>
<dbReference type="OrthoDB" id="10035396at2759"/>
<evidence type="ECO:0000313" key="2">
    <source>
        <dbReference type="EMBL" id="CAG9791534.1"/>
    </source>
</evidence>
<organism evidence="2 3">
    <name type="scientific">Diatraea saccharalis</name>
    <name type="common">sugarcane borer</name>
    <dbReference type="NCBI Taxonomy" id="40085"/>
    <lineage>
        <taxon>Eukaryota</taxon>
        <taxon>Metazoa</taxon>
        <taxon>Ecdysozoa</taxon>
        <taxon>Arthropoda</taxon>
        <taxon>Hexapoda</taxon>
        <taxon>Insecta</taxon>
        <taxon>Pterygota</taxon>
        <taxon>Neoptera</taxon>
        <taxon>Endopterygota</taxon>
        <taxon>Lepidoptera</taxon>
        <taxon>Glossata</taxon>
        <taxon>Ditrysia</taxon>
        <taxon>Pyraloidea</taxon>
        <taxon>Crambidae</taxon>
        <taxon>Crambinae</taxon>
        <taxon>Diatraea</taxon>
    </lineage>
</organism>
<feature type="region of interest" description="Disordered" evidence="1">
    <location>
        <begin position="81"/>
        <end position="117"/>
    </location>
</feature>
<evidence type="ECO:0000313" key="3">
    <source>
        <dbReference type="Proteomes" id="UP001153714"/>
    </source>
</evidence>
<sequence length="117" mass="13109">MDNKECDLSCDPANPRRHEVPGPHGVKSVTEDCVEVSNQASALVNTTGKRLVQQSLYPKLFVRTRSSSLGNISPTEIATTIVQDTLTPNPPDWQRIPISRNQKRKDRNFSPLRLKKS</sequence>